<feature type="region of interest" description="Disordered" evidence="5">
    <location>
        <begin position="1"/>
        <end position="272"/>
    </location>
</feature>
<evidence type="ECO:0000313" key="7">
    <source>
        <dbReference type="Proteomes" id="UP001652641"/>
    </source>
</evidence>
<feature type="compositionally biased region" description="Polar residues" evidence="5">
    <location>
        <begin position="237"/>
        <end position="253"/>
    </location>
</feature>
<dbReference type="PANTHER" id="PTHR13943:SF2">
    <property type="entry name" value="PHOSPHOLIPASE A AND ACYLTRANSFERASE 5"/>
    <property type="match status" value="1"/>
</dbReference>
<dbReference type="PROSITE" id="PS51934">
    <property type="entry name" value="LRAT"/>
    <property type="match status" value="1"/>
</dbReference>
<keyword evidence="4" id="KW-0443">Lipid metabolism</keyword>
<comment type="similarity">
    <text evidence="1">Belongs to the H-rev107 family.</text>
</comment>
<evidence type="ECO:0000256" key="1">
    <source>
        <dbReference type="ARBA" id="ARBA00007824"/>
    </source>
</evidence>
<proteinExistence type="inferred from homology"/>
<keyword evidence="8" id="KW-0012">Acyltransferase</keyword>
<dbReference type="GeneID" id="112924040"/>
<evidence type="ECO:0000313" key="8">
    <source>
        <dbReference type="RefSeq" id="XP_072616260.1"/>
    </source>
</evidence>
<evidence type="ECO:0000256" key="3">
    <source>
        <dbReference type="ARBA" id="ARBA00022801"/>
    </source>
</evidence>
<accession>A0ABM5AN88</accession>
<dbReference type="Proteomes" id="UP001652641">
    <property type="component" value="Chromosome 5"/>
</dbReference>
<dbReference type="PANTHER" id="PTHR13943">
    <property type="entry name" value="HRAS-LIKE SUPPRESSOR - RELATED"/>
    <property type="match status" value="1"/>
</dbReference>
<sequence length="420" mass="45283">MMYEEYKEGILKRAPNRRQSARPVPRLLDNRPPQPRGTAPPASAPTVQRCLPPRGGPPPPPPPPPLPGPQAAPERPLVPPVPPVPLPPASAGRPRAAAVGCALPVPGRAPARPPQGLAALRPRPPPSPGGPRGPAGAEPQRRDGPEPRRRRREQAAPLPLPPATPHTRPASRRYRPGPAAGSGLLPTEPPRPARRPRPGSSEESSQALVQLPPKELEEGTSELSRSNQDGEKPTVNLEATANQKKTESNSTPKPESGGKLTKQAAEGKPRPRPGDLIEIFRIGYEHWAIYVEDDCVVHLAPPSEEFEAGSITSVFSNRAVVKYSRLEDVLHGCSWKINNKLDGTYLPLPVDKIIQRTKKMINKIVQYSLIEGNCEHFVNDLRYGVARSQQVEHALMEGAKAAGAVISAVVESIRPKPVTA</sequence>
<dbReference type="GO" id="GO:0016746">
    <property type="term" value="F:acyltransferase activity"/>
    <property type="evidence" value="ECO:0007669"/>
    <property type="project" value="UniProtKB-KW"/>
</dbReference>
<organism evidence="7 8">
    <name type="scientific">Vulpes vulpes</name>
    <name type="common">Red fox</name>
    <dbReference type="NCBI Taxonomy" id="9627"/>
    <lineage>
        <taxon>Eukaryota</taxon>
        <taxon>Metazoa</taxon>
        <taxon>Chordata</taxon>
        <taxon>Craniata</taxon>
        <taxon>Vertebrata</taxon>
        <taxon>Euteleostomi</taxon>
        <taxon>Mammalia</taxon>
        <taxon>Eutheria</taxon>
        <taxon>Laurasiatheria</taxon>
        <taxon>Carnivora</taxon>
        <taxon>Caniformia</taxon>
        <taxon>Canidae</taxon>
        <taxon>Vulpes</taxon>
    </lineage>
</organism>
<feature type="compositionally biased region" description="Pro residues" evidence="5">
    <location>
        <begin position="122"/>
        <end position="131"/>
    </location>
</feature>
<evidence type="ECO:0000259" key="6">
    <source>
        <dbReference type="PROSITE" id="PS51934"/>
    </source>
</evidence>
<dbReference type="InterPro" id="IPR051496">
    <property type="entry name" value="H-rev107_PLA/AT"/>
</dbReference>
<name>A0ABM5AN88_VULVU</name>
<keyword evidence="2" id="KW-0808">Transferase</keyword>
<dbReference type="RefSeq" id="XP_072616260.1">
    <property type="nucleotide sequence ID" value="XM_072760159.1"/>
</dbReference>
<evidence type="ECO:0000256" key="4">
    <source>
        <dbReference type="ARBA" id="ARBA00023098"/>
    </source>
</evidence>
<dbReference type="InterPro" id="IPR007053">
    <property type="entry name" value="LRAT_dom"/>
</dbReference>
<reference evidence="8" key="1">
    <citation type="submission" date="2025-08" db="UniProtKB">
        <authorList>
            <consortium name="RefSeq"/>
        </authorList>
    </citation>
    <scope>IDENTIFICATION</scope>
    <source>
        <tissue evidence="8">Cell line</tissue>
    </source>
</reference>
<feature type="domain" description="LRAT" evidence="6">
    <location>
        <begin position="276"/>
        <end position="390"/>
    </location>
</feature>
<dbReference type="Gene3D" id="3.90.1720.10">
    <property type="entry name" value="endopeptidase domain like (from Nostoc punctiforme)"/>
    <property type="match status" value="1"/>
</dbReference>
<gene>
    <name evidence="8" type="primary">PLAAT5</name>
</gene>
<feature type="compositionally biased region" description="Basic and acidic residues" evidence="5">
    <location>
        <begin position="1"/>
        <end position="11"/>
    </location>
</feature>
<dbReference type="Pfam" id="PF04970">
    <property type="entry name" value="LRAT"/>
    <property type="match status" value="1"/>
</dbReference>
<feature type="compositionally biased region" description="Pro residues" evidence="5">
    <location>
        <begin position="54"/>
        <end position="88"/>
    </location>
</feature>
<keyword evidence="7" id="KW-1185">Reference proteome</keyword>
<keyword evidence="3" id="KW-0378">Hydrolase</keyword>
<evidence type="ECO:0000256" key="5">
    <source>
        <dbReference type="SAM" id="MobiDB-lite"/>
    </source>
</evidence>
<feature type="compositionally biased region" description="Low complexity" evidence="5">
    <location>
        <begin position="89"/>
        <end position="121"/>
    </location>
</feature>
<protein>
    <submittedName>
        <fullName evidence="8">Phospholipase A and acyltransferase 5</fullName>
    </submittedName>
</protein>
<evidence type="ECO:0000256" key="2">
    <source>
        <dbReference type="ARBA" id="ARBA00022679"/>
    </source>
</evidence>